<evidence type="ECO:0000256" key="1">
    <source>
        <dbReference type="SAM" id="Phobius"/>
    </source>
</evidence>
<name>A0AAV5CHY2_ELECO</name>
<comment type="caution">
    <text evidence="2">The sequence shown here is derived from an EMBL/GenBank/DDBJ whole genome shotgun (WGS) entry which is preliminary data.</text>
</comment>
<feature type="transmembrane region" description="Helical" evidence="1">
    <location>
        <begin position="87"/>
        <end position="105"/>
    </location>
</feature>
<reference evidence="2" key="1">
    <citation type="journal article" date="2018" name="DNA Res.">
        <title>Multiple hybrid de novo genome assembly of finger millet, an orphan allotetraploid crop.</title>
        <authorList>
            <person name="Hatakeyama M."/>
            <person name="Aluri S."/>
            <person name="Balachadran M.T."/>
            <person name="Sivarajan S.R."/>
            <person name="Patrignani A."/>
            <person name="Gruter S."/>
            <person name="Poveda L."/>
            <person name="Shimizu-Inatsugi R."/>
            <person name="Baeten J."/>
            <person name="Francoijs K.J."/>
            <person name="Nataraja K.N."/>
            <person name="Reddy Y.A.N."/>
            <person name="Phadnis S."/>
            <person name="Ravikumar R.L."/>
            <person name="Schlapbach R."/>
            <person name="Sreeman S.M."/>
            <person name="Shimizu K.K."/>
        </authorList>
    </citation>
    <scope>NUCLEOTIDE SEQUENCE</scope>
</reference>
<keyword evidence="1" id="KW-0472">Membrane</keyword>
<keyword evidence="1" id="KW-1133">Transmembrane helix</keyword>
<feature type="transmembrane region" description="Helical" evidence="1">
    <location>
        <begin position="32"/>
        <end position="55"/>
    </location>
</feature>
<dbReference type="Proteomes" id="UP001054889">
    <property type="component" value="Unassembled WGS sequence"/>
</dbReference>
<gene>
    <name evidence="2" type="primary">ga14638</name>
    <name evidence="2" type="ORF">PR202_ga14638</name>
</gene>
<feature type="transmembrane region" description="Helical" evidence="1">
    <location>
        <begin position="61"/>
        <end position="80"/>
    </location>
</feature>
<protein>
    <submittedName>
        <fullName evidence="2">Uncharacterized protein</fullName>
    </submittedName>
</protein>
<evidence type="ECO:0000313" key="2">
    <source>
        <dbReference type="EMBL" id="GJM97692.1"/>
    </source>
</evidence>
<evidence type="ECO:0000313" key="3">
    <source>
        <dbReference type="Proteomes" id="UP001054889"/>
    </source>
</evidence>
<dbReference type="EMBL" id="BQKI01000007">
    <property type="protein sequence ID" value="GJM97692.1"/>
    <property type="molecule type" value="Genomic_DNA"/>
</dbReference>
<accession>A0AAV5CHY2</accession>
<sequence length="114" mass="12407">MPNYWNELPDEAAAGVALPGRRRRDDERQRQLFVDAGRVLMLWGWSALLAVVSAPASKEDALHALLGLVLWLLGVSLVALDPTAFPRAAGLGAAAANVVLVGLFLRPWNELRRV</sequence>
<organism evidence="2 3">
    <name type="scientific">Eleusine coracana subsp. coracana</name>
    <dbReference type="NCBI Taxonomy" id="191504"/>
    <lineage>
        <taxon>Eukaryota</taxon>
        <taxon>Viridiplantae</taxon>
        <taxon>Streptophyta</taxon>
        <taxon>Embryophyta</taxon>
        <taxon>Tracheophyta</taxon>
        <taxon>Spermatophyta</taxon>
        <taxon>Magnoliopsida</taxon>
        <taxon>Liliopsida</taxon>
        <taxon>Poales</taxon>
        <taxon>Poaceae</taxon>
        <taxon>PACMAD clade</taxon>
        <taxon>Chloridoideae</taxon>
        <taxon>Cynodonteae</taxon>
        <taxon>Eleusininae</taxon>
        <taxon>Eleusine</taxon>
    </lineage>
</organism>
<reference evidence="2" key="2">
    <citation type="submission" date="2021-12" db="EMBL/GenBank/DDBJ databases">
        <title>Resequencing data analysis of finger millet.</title>
        <authorList>
            <person name="Hatakeyama M."/>
            <person name="Aluri S."/>
            <person name="Balachadran M.T."/>
            <person name="Sivarajan S.R."/>
            <person name="Poveda L."/>
            <person name="Shimizu-Inatsugi R."/>
            <person name="Schlapbach R."/>
            <person name="Sreeman S.M."/>
            <person name="Shimizu K.K."/>
        </authorList>
    </citation>
    <scope>NUCLEOTIDE SEQUENCE</scope>
</reference>
<proteinExistence type="predicted"/>
<keyword evidence="1" id="KW-0812">Transmembrane</keyword>
<keyword evidence="3" id="KW-1185">Reference proteome</keyword>
<dbReference type="AlphaFoldDB" id="A0AAV5CHY2"/>